<keyword evidence="3" id="KW-1133">Transmembrane helix</keyword>
<proteinExistence type="predicted"/>
<evidence type="ECO:0000313" key="6">
    <source>
        <dbReference type="EMBL" id="RED45103.1"/>
    </source>
</evidence>
<feature type="domain" description="DUF7088" evidence="5">
    <location>
        <begin position="39"/>
        <end position="138"/>
    </location>
</feature>
<name>A0A3D9H6G5_9PROT</name>
<feature type="coiled-coil region" evidence="1">
    <location>
        <begin position="551"/>
        <end position="582"/>
    </location>
</feature>
<feature type="compositionally biased region" description="Acidic residues" evidence="2">
    <location>
        <begin position="438"/>
        <end position="462"/>
    </location>
</feature>
<evidence type="ECO:0000259" key="5">
    <source>
        <dbReference type="Pfam" id="PF23357"/>
    </source>
</evidence>
<organism evidence="6 7">
    <name type="scientific">Aestuariispira insulae</name>
    <dbReference type="NCBI Taxonomy" id="1461337"/>
    <lineage>
        <taxon>Bacteria</taxon>
        <taxon>Pseudomonadati</taxon>
        <taxon>Pseudomonadota</taxon>
        <taxon>Alphaproteobacteria</taxon>
        <taxon>Rhodospirillales</taxon>
        <taxon>Kiloniellaceae</taxon>
        <taxon>Aestuariispira</taxon>
    </lineage>
</organism>
<evidence type="ECO:0000259" key="4">
    <source>
        <dbReference type="Pfam" id="PF09822"/>
    </source>
</evidence>
<accession>A0A3D9H6G5</accession>
<keyword evidence="7" id="KW-1185">Reference proteome</keyword>
<evidence type="ECO:0000256" key="2">
    <source>
        <dbReference type="SAM" id="MobiDB-lite"/>
    </source>
</evidence>
<keyword evidence="3" id="KW-0472">Membrane</keyword>
<evidence type="ECO:0000256" key="1">
    <source>
        <dbReference type="SAM" id="Coils"/>
    </source>
</evidence>
<evidence type="ECO:0000256" key="3">
    <source>
        <dbReference type="SAM" id="Phobius"/>
    </source>
</evidence>
<feature type="transmembrane region" description="Helical" evidence="3">
    <location>
        <begin position="635"/>
        <end position="655"/>
    </location>
</feature>
<dbReference type="Pfam" id="PF09822">
    <property type="entry name" value="ABC_transp_aux"/>
    <property type="match status" value="1"/>
</dbReference>
<dbReference type="InterPro" id="IPR055396">
    <property type="entry name" value="DUF7088"/>
</dbReference>
<protein>
    <submittedName>
        <fullName evidence="6">ABC-type uncharacterized transport system involved in gliding motility auxiliary subunit</fullName>
    </submittedName>
</protein>
<gene>
    <name evidence="6" type="ORF">DFP90_11296</name>
</gene>
<dbReference type="OrthoDB" id="9777219at2"/>
<dbReference type="InterPro" id="IPR019196">
    <property type="entry name" value="ABC_transp_unknown"/>
</dbReference>
<feature type="region of interest" description="Disordered" evidence="2">
    <location>
        <begin position="422"/>
        <end position="465"/>
    </location>
</feature>
<sequence>MPENFNSRRVLLAILAVIAFVAVNAGFSNLAGWRLDLTENRLFTLSDGSKNILTQLDQPVELTFYYSSNLGREVPAYGSYADRVRDMLSEFSAASGGKLRYREVDPLPFSEQEDEAVEAGMQGVPLDASGEKVYLGLTGRIVGAEETDRSAPAIPFFQTQRERFLEYDLSKLVYSLSHPELPVVGVVTGAQVFGDYGMMMQGREPQPWAAIAQAQEFFTVEQLFTPEDFLEYQPEILMVIHPRELGDEMLYAIDQFMMRGGRAVMFLDPWYETAAGGRPGMVPENSETALTKLFDKWGISIEAGKFAGDIKIGREVNAGENGQVIPAPYAAWLMPKDENFNRDEAAIADLQQMLIPSAGIIRQAENSPLTMIPLIVTSDQARALDVADLRQPKVLDLLKNWRDTPEGSEQFTLAARFSGPLATAFPDGPPEPEKDEAATEETGDEGATEETTENASDEDTTAEEEKPKFLPHLEVTEKTANIILVADADLLVDRFWVQVSEFFGQRMMIPFGDNGSLLVNALENMSGSTDLISLRSRGTGQRPFTMMADIRRAAEERYREQEQQLSKQLIETEQKIAELQGGGADGQQAVIESTPETEATIQQFTEDLLATRKELRAVNHKLRQDIEQLEGRVKFVNIAAVPLIVALAAFALGWARRQQRRRVR</sequence>
<feature type="coiled-coil region" evidence="1">
    <location>
        <begin position="612"/>
        <end position="639"/>
    </location>
</feature>
<dbReference type="Pfam" id="PF23357">
    <property type="entry name" value="DUF7088"/>
    <property type="match status" value="1"/>
</dbReference>
<dbReference type="AlphaFoldDB" id="A0A3D9H6G5"/>
<keyword evidence="3" id="KW-0812">Transmembrane</keyword>
<keyword evidence="1" id="KW-0175">Coiled coil</keyword>
<reference evidence="6 7" key="1">
    <citation type="submission" date="2018-07" db="EMBL/GenBank/DDBJ databases">
        <title>Genomic Encyclopedia of Type Strains, Phase III (KMG-III): the genomes of soil and plant-associated and newly described type strains.</title>
        <authorList>
            <person name="Whitman W."/>
        </authorList>
    </citation>
    <scope>NUCLEOTIDE SEQUENCE [LARGE SCALE GENOMIC DNA]</scope>
    <source>
        <strain evidence="6 7">CECT 8488</strain>
    </source>
</reference>
<dbReference type="EMBL" id="QRDW01000012">
    <property type="protein sequence ID" value="RED45103.1"/>
    <property type="molecule type" value="Genomic_DNA"/>
</dbReference>
<evidence type="ECO:0000313" key="7">
    <source>
        <dbReference type="Proteomes" id="UP000256845"/>
    </source>
</evidence>
<comment type="caution">
    <text evidence="6">The sequence shown here is derived from an EMBL/GenBank/DDBJ whole genome shotgun (WGS) entry which is preliminary data.</text>
</comment>
<dbReference type="RefSeq" id="WP_115938669.1">
    <property type="nucleotide sequence ID" value="NZ_QRDW01000012.1"/>
</dbReference>
<dbReference type="Proteomes" id="UP000256845">
    <property type="component" value="Unassembled WGS sequence"/>
</dbReference>
<feature type="domain" description="ABC-type uncharacterised transport system" evidence="4">
    <location>
        <begin position="182"/>
        <end position="521"/>
    </location>
</feature>